<protein>
    <recommendedName>
        <fullName evidence="2">Outer membrane protein beta-barrel domain-containing protein</fullName>
    </recommendedName>
</protein>
<reference evidence="1" key="1">
    <citation type="submission" date="2018-05" db="EMBL/GenBank/DDBJ databases">
        <authorList>
            <person name="Lanie J.A."/>
            <person name="Ng W.-L."/>
            <person name="Kazmierczak K.M."/>
            <person name="Andrzejewski T.M."/>
            <person name="Davidsen T.M."/>
            <person name="Wayne K.J."/>
            <person name="Tettelin H."/>
            <person name="Glass J.I."/>
            <person name="Rusch D."/>
            <person name="Podicherti R."/>
            <person name="Tsui H.-C.T."/>
            <person name="Winkler M.E."/>
        </authorList>
    </citation>
    <scope>NUCLEOTIDE SEQUENCE</scope>
</reference>
<evidence type="ECO:0008006" key="2">
    <source>
        <dbReference type="Google" id="ProtNLM"/>
    </source>
</evidence>
<proteinExistence type="predicted"/>
<sequence length="227" mass="26079">MIYFLITLGSAVVVLSAQQANFRFDDLDGKNAQNIVFHASYWLSNNPKLNPDFSNHRLGISTGYSSYFREIHDDRWILPDFDIIMRVTGNLSLTGKLYGFQLKEDAPHVIGSGFQYYFGKDDSKTWVSSIQRIDLKGVAHFRLTSITMNINKWFSGTLVDYCLGVGSNIFKGRSYYKSIATLDNIEGQTNFFSMDVIKPFDSFKLGIGFNIHPNYQLFRVYIMKNFF</sequence>
<gene>
    <name evidence="1" type="ORF">METZ01_LOCUS68781</name>
</gene>
<name>A0A381TMB1_9ZZZZ</name>
<organism evidence="1">
    <name type="scientific">marine metagenome</name>
    <dbReference type="NCBI Taxonomy" id="408172"/>
    <lineage>
        <taxon>unclassified sequences</taxon>
        <taxon>metagenomes</taxon>
        <taxon>ecological metagenomes</taxon>
    </lineage>
</organism>
<accession>A0A381TMB1</accession>
<evidence type="ECO:0000313" key="1">
    <source>
        <dbReference type="EMBL" id="SVA15927.1"/>
    </source>
</evidence>
<dbReference type="AlphaFoldDB" id="A0A381TMB1"/>
<dbReference type="EMBL" id="UINC01004657">
    <property type="protein sequence ID" value="SVA15927.1"/>
    <property type="molecule type" value="Genomic_DNA"/>
</dbReference>